<proteinExistence type="predicted"/>
<gene>
    <name evidence="2" type="ORF">RHAB15C_0001411</name>
</gene>
<reference evidence="2 3" key="1">
    <citation type="submission" date="2020-01" db="EMBL/GenBank/DDBJ databases">
        <authorList>
            <person name="Sixt B."/>
            <person name="Schulz F."/>
            <person name="Kostanjsek R."/>
            <person name="Koestlbacher S."/>
            <person name="Collingro A."/>
            <person name="Toenshoff E."/>
            <person name="Horn M."/>
        </authorList>
    </citation>
    <scope>NUCLEOTIDE SEQUENCE [LARGE SCALE GENOMIC DNA]</scope>
    <source>
        <strain evidence="2 3">15C</strain>
        <plasmid evidence="2 3">unnamed</plasmid>
    </source>
</reference>
<keyword evidence="3" id="KW-1185">Reference proteome</keyword>
<dbReference type="RefSeq" id="WP_194845913.1">
    <property type="nucleotide sequence ID" value="NZ_CP075586.1"/>
</dbReference>
<dbReference type="Pfam" id="PF24146">
    <property type="entry name" value="K1-lyase_C"/>
    <property type="match status" value="1"/>
</dbReference>
<evidence type="ECO:0000259" key="1">
    <source>
        <dbReference type="Pfam" id="PF24146"/>
    </source>
</evidence>
<dbReference type="InterPro" id="IPR056204">
    <property type="entry name" value="K1-lyase_C"/>
</dbReference>
<keyword evidence="2" id="KW-0614">Plasmid</keyword>
<dbReference type="EMBL" id="CP075586">
    <property type="protein sequence ID" value="QZA59477.1"/>
    <property type="molecule type" value="Genomic_DNA"/>
</dbReference>
<geneLocation type="plasmid" evidence="2 3">
    <name>unnamed</name>
</geneLocation>
<protein>
    <recommendedName>
        <fullName evidence="1">K1 capsule-specific polysaccharide lyase C-terminal domain-containing protein</fullName>
    </recommendedName>
</protein>
<evidence type="ECO:0000313" key="3">
    <source>
        <dbReference type="Proteomes" id="UP000822862"/>
    </source>
</evidence>
<name>A0ABX8Z4P9_9BACT</name>
<organism evidence="2 3">
    <name type="scientific">Candidatus Rhabdochlamydia porcellionis</name>
    <dbReference type="NCBI Taxonomy" id="225148"/>
    <lineage>
        <taxon>Bacteria</taxon>
        <taxon>Pseudomonadati</taxon>
        <taxon>Chlamydiota</taxon>
        <taxon>Chlamydiia</taxon>
        <taxon>Parachlamydiales</taxon>
        <taxon>Candidatus Rhabdochlamydiaceae</taxon>
        <taxon>Candidatus Rhabdochlamydia</taxon>
    </lineage>
</organism>
<feature type="domain" description="K1 capsule-specific polysaccharide lyase C-terminal" evidence="1">
    <location>
        <begin position="206"/>
        <end position="281"/>
    </location>
</feature>
<evidence type="ECO:0000313" key="2">
    <source>
        <dbReference type="EMBL" id="QZA59477.1"/>
    </source>
</evidence>
<accession>A0ABX8Z4P9</accession>
<dbReference type="Proteomes" id="UP000822862">
    <property type="component" value="Plasmid unnamed"/>
</dbReference>
<sequence length="285" mass="28725">MAKIANATNTPASSLVPSLTLGNTNNFLGNNSLDCKGSGAFGAFAGIAAPPNGLIGSGFLGVRTSTQFLIGSTAEFLMPTTSSECDILQTTYAGSGSANGSNLLHLTARGTAIAPTANQNGDALGIWGVRGYNGTGFVTTSKCSISILANETWTPTANGTAISFKITSPNSTSPSEMVRALSTSASISGLAITRAGSGFMIKEGANARMGIATLVPIILAPSTVTVANNTVTANTRIFLTNNNPSGLALGEVFVLTLVPGVGFTIASLAIGDTSDIAWLLVESAP</sequence>
<reference evidence="2 3" key="2">
    <citation type="submission" date="2021-05" db="EMBL/GenBank/DDBJ databases">
        <title>Ecology and evolution of chlamydial symbionts of arthropods.</title>
        <authorList>
            <person name="Halter T."/>
            <person name="Sixt B.S."/>
            <person name="Toenshoff E.R."/>
            <person name="Koestlbacher S."/>
            <person name="Schulz F."/>
            <person name="Kostanjsek R."/>
            <person name="Collingro A."/>
            <person name="Hendrickx F."/>
            <person name="Horn M."/>
        </authorList>
    </citation>
    <scope>NUCLEOTIDE SEQUENCE [LARGE SCALE GENOMIC DNA]</scope>
    <source>
        <strain evidence="2 3">15C</strain>
        <plasmid evidence="2 3">unnamed</plasmid>
    </source>
</reference>